<feature type="region of interest" description="Disordered" evidence="2">
    <location>
        <begin position="153"/>
        <end position="211"/>
    </location>
</feature>
<protein>
    <submittedName>
        <fullName evidence="3">Uncharacterized protein</fullName>
    </submittedName>
</protein>
<feature type="compositionally biased region" description="Polar residues" evidence="2">
    <location>
        <begin position="190"/>
        <end position="211"/>
    </location>
</feature>
<dbReference type="EMBL" id="LLXJ01006234">
    <property type="protein sequence ID" value="PKB94339.1"/>
    <property type="molecule type" value="Genomic_DNA"/>
</dbReference>
<dbReference type="AlphaFoldDB" id="A0A2N0NID4"/>
<proteinExistence type="predicted"/>
<evidence type="ECO:0000313" key="3">
    <source>
        <dbReference type="EMBL" id="PKB94339.1"/>
    </source>
</evidence>
<reference evidence="3 4" key="1">
    <citation type="submission" date="2016-04" db="EMBL/GenBank/DDBJ databases">
        <title>Genome analyses suggest a sexual origin of heterokaryosis in a supposedly ancient asexual fungus.</title>
        <authorList>
            <person name="Ropars J."/>
            <person name="Sedzielewska K."/>
            <person name="Noel J."/>
            <person name="Charron P."/>
            <person name="Farinelli L."/>
            <person name="Marton T."/>
            <person name="Kruger M."/>
            <person name="Pelin A."/>
            <person name="Brachmann A."/>
            <person name="Corradi N."/>
        </authorList>
    </citation>
    <scope>NUCLEOTIDE SEQUENCE [LARGE SCALE GENOMIC DNA]</scope>
    <source>
        <strain evidence="3 4">A5</strain>
    </source>
</reference>
<feature type="compositionally biased region" description="Polar residues" evidence="2">
    <location>
        <begin position="164"/>
        <end position="178"/>
    </location>
</feature>
<gene>
    <name evidence="3" type="ORF">RhiirA5_439013</name>
</gene>
<feature type="coiled-coil region" evidence="1">
    <location>
        <begin position="73"/>
        <end position="108"/>
    </location>
</feature>
<reference evidence="3 4" key="2">
    <citation type="submission" date="2017-09" db="EMBL/GenBank/DDBJ databases">
        <title>Extensive intraspecific genome diversity in a model arbuscular mycorrhizal fungus.</title>
        <authorList>
            <person name="Chen E.C."/>
            <person name="Morin E."/>
            <person name="Beaudet D."/>
            <person name="Noel J."/>
            <person name="Ndikumana S."/>
            <person name="Charron P."/>
            <person name="St-Onge C."/>
            <person name="Giorgi J."/>
            <person name="Grigoriev I.V."/>
            <person name="Roux C."/>
            <person name="Martin F.M."/>
            <person name="Corradi N."/>
        </authorList>
    </citation>
    <scope>NUCLEOTIDE SEQUENCE [LARGE SCALE GENOMIC DNA]</scope>
    <source>
        <strain evidence="3 4">A5</strain>
    </source>
</reference>
<keyword evidence="1" id="KW-0175">Coiled coil</keyword>
<organism evidence="3 4">
    <name type="scientific">Rhizophagus irregularis</name>
    <dbReference type="NCBI Taxonomy" id="588596"/>
    <lineage>
        <taxon>Eukaryota</taxon>
        <taxon>Fungi</taxon>
        <taxon>Fungi incertae sedis</taxon>
        <taxon>Mucoromycota</taxon>
        <taxon>Glomeromycotina</taxon>
        <taxon>Glomeromycetes</taxon>
        <taxon>Glomerales</taxon>
        <taxon>Glomeraceae</taxon>
        <taxon>Rhizophagus</taxon>
    </lineage>
</organism>
<evidence type="ECO:0000256" key="2">
    <source>
        <dbReference type="SAM" id="MobiDB-lite"/>
    </source>
</evidence>
<evidence type="ECO:0000313" key="4">
    <source>
        <dbReference type="Proteomes" id="UP000232722"/>
    </source>
</evidence>
<accession>A0A2N0NID4</accession>
<dbReference type="Proteomes" id="UP000232722">
    <property type="component" value="Unassembled WGS sequence"/>
</dbReference>
<comment type="caution">
    <text evidence="3">The sequence shown here is derived from an EMBL/GenBank/DDBJ whole genome shotgun (WGS) entry which is preliminary data.</text>
</comment>
<sequence>MGITPLKEDFAALEGYANKTDEERKAIISSAGMEITTIDKNIAQFLGSEDETLGAFIRGIITICIDLNNTNRNKDFEKYIEEYRNSNNEMLKQMHTEMNETIRQKEEQWKLKEEYYFKNTTIKAHQIQTELSTVDSEDRIRIEKLKKCKEMVEKDYEKSDDSNESNLWEITSNTSSDDLNIEEQLKMRYQNFNNTSHPHKSNTPNSTNEKS</sequence>
<evidence type="ECO:0000256" key="1">
    <source>
        <dbReference type="SAM" id="Coils"/>
    </source>
</evidence>
<dbReference type="VEuPathDB" id="FungiDB:RhiirA1_479984"/>
<name>A0A2N0NID4_9GLOM</name>